<dbReference type="SMART" id="SM00382">
    <property type="entry name" value="AAA"/>
    <property type="match status" value="2"/>
</dbReference>
<dbReference type="EC" id="3.6.3.-" evidence="10"/>
<keyword evidence="8" id="KW-0472">Membrane</keyword>
<keyword evidence="4" id="KW-1003">Cell membrane</keyword>
<feature type="domain" description="ABC transporter" evidence="9">
    <location>
        <begin position="9"/>
        <end position="250"/>
    </location>
</feature>
<dbReference type="InterPro" id="IPR015856">
    <property type="entry name" value="ABC_transpr_CbiO/EcfA_su"/>
</dbReference>
<dbReference type="GO" id="GO:0005524">
    <property type="term" value="F:ATP binding"/>
    <property type="evidence" value="ECO:0007669"/>
    <property type="project" value="UniProtKB-KW"/>
</dbReference>
<evidence type="ECO:0000256" key="2">
    <source>
        <dbReference type="ARBA" id="ARBA00005417"/>
    </source>
</evidence>
<comment type="subcellular location">
    <subcellularLocation>
        <location evidence="1">Cell membrane</location>
        <topology evidence="1">Peripheral membrane protein</topology>
    </subcellularLocation>
</comment>
<dbReference type="InterPro" id="IPR050095">
    <property type="entry name" value="ECF_ABC_transporter_ATP-bd"/>
</dbReference>
<keyword evidence="3" id="KW-0813">Transport</keyword>
<evidence type="ECO:0000256" key="4">
    <source>
        <dbReference type="ARBA" id="ARBA00022475"/>
    </source>
</evidence>
<evidence type="ECO:0000259" key="9">
    <source>
        <dbReference type="PROSITE" id="PS50893"/>
    </source>
</evidence>
<dbReference type="RefSeq" id="WP_205185476.1">
    <property type="nucleotide sequence ID" value="NZ_JAFBFC010000002.1"/>
</dbReference>
<dbReference type="EMBL" id="JAFBFC010000002">
    <property type="protein sequence ID" value="MBM7702457.1"/>
    <property type="molecule type" value="Genomic_DNA"/>
</dbReference>
<dbReference type="Pfam" id="PF00005">
    <property type="entry name" value="ABC_tran"/>
    <property type="match status" value="2"/>
</dbReference>
<evidence type="ECO:0000256" key="8">
    <source>
        <dbReference type="ARBA" id="ARBA00023136"/>
    </source>
</evidence>
<dbReference type="Proteomes" id="UP000809829">
    <property type="component" value="Unassembled WGS sequence"/>
</dbReference>
<dbReference type="InterPro" id="IPR003439">
    <property type="entry name" value="ABC_transporter-like_ATP-bd"/>
</dbReference>
<keyword evidence="11" id="KW-1185">Reference proteome</keyword>
<organism evidence="10 11">
    <name type="scientific">Priestia iocasae</name>
    <dbReference type="NCBI Taxonomy" id="2291674"/>
    <lineage>
        <taxon>Bacteria</taxon>
        <taxon>Bacillati</taxon>
        <taxon>Bacillota</taxon>
        <taxon>Bacilli</taxon>
        <taxon>Bacillales</taxon>
        <taxon>Bacillaceae</taxon>
        <taxon>Priestia</taxon>
    </lineage>
</organism>
<evidence type="ECO:0000256" key="5">
    <source>
        <dbReference type="ARBA" id="ARBA00022741"/>
    </source>
</evidence>
<dbReference type="PROSITE" id="PS50893">
    <property type="entry name" value="ABC_TRANSPORTER_2"/>
    <property type="match status" value="2"/>
</dbReference>
<dbReference type="InterPro" id="IPR003593">
    <property type="entry name" value="AAA+_ATPase"/>
</dbReference>
<keyword evidence="6 10" id="KW-0067">ATP-binding</keyword>
<evidence type="ECO:0000313" key="11">
    <source>
        <dbReference type="Proteomes" id="UP000809829"/>
    </source>
</evidence>
<feature type="domain" description="ABC transporter" evidence="9">
    <location>
        <begin position="308"/>
        <end position="540"/>
    </location>
</feature>
<evidence type="ECO:0000256" key="3">
    <source>
        <dbReference type="ARBA" id="ARBA00022448"/>
    </source>
</evidence>
<dbReference type="SUPFAM" id="SSF52540">
    <property type="entry name" value="P-loop containing nucleoside triphosphate hydrolases"/>
    <property type="match status" value="2"/>
</dbReference>
<evidence type="ECO:0000313" key="10">
    <source>
        <dbReference type="EMBL" id="MBM7702457.1"/>
    </source>
</evidence>
<protein>
    <submittedName>
        <fullName evidence="10">Energy-coupling factor transport system ATP-binding protein</fullName>
        <ecNumber evidence="10">3.6.3.-</ecNumber>
    </submittedName>
</protein>
<evidence type="ECO:0000256" key="1">
    <source>
        <dbReference type="ARBA" id="ARBA00004202"/>
    </source>
</evidence>
<dbReference type="Gene3D" id="3.40.50.300">
    <property type="entry name" value="P-loop containing nucleotide triphosphate hydrolases"/>
    <property type="match status" value="2"/>
</dbReference>
<dbReference type="PANTHER" id="PTHR43553:SF19">
    <property type="entry name" value="HMP_THIAMINE IMPORT ATP-BINDING PROTEIN YKOD-RELATED"/>
    <property type="match status" value="1"/>
</dbReference>
<dbReference type="NCBIfam" id="NF010167">
    <property type="entry name" value="PRK13648.1"/>
    <property type="match status" value="2"/>
</dbReference>
<dbReference type="PANTHER" id="PTHR43553">
    <property type="entry name" value="HEAVY METAL TRANSPORTER"/>
    <property type="match status" value="1"/>
</dbReference>
<gene>
    <name evidence="10" type="ORF">JOC83_001291</name>
</gene>
<evidence type="ECO:0000256" key="7">
    <source>
        <dbReference type="ARBA" id="ARBA00022967"/>
    </source>
</evidence>
<reference evidence="10 11" key="1">
    <citation type="submission" date="2021-01" db="EMBL/GenBank/DDBJ databases">
        <title>Genomic Encyclopedia of Type Strains, Phase IV (KMG-IV): sequencing the most valuable type-strain genomes for metagenomic binning, comparative biology and taxonomic classification.</title>
        <authorList>
            <person name="Goeker M."/>
        </authorList>
    </citation>
    <scope>NUCLEOTIDE SEQUENCE [LARGE SCALE GENOMIC DNA]</scope>
    <source>
        <strain evidence="10 11">DSM 104297</strain>
    </source>
</reference>
<proteinExistence type="inferred from homology"/>
<keyword evidence="7" id="KW-1278">Translocase</keyword>
<comment type="caution">
    <text evidence="10">The sequence shown here is derived from an EMBL/GenBank/DDBJ whole genome shotgun (WGS) entry which is preliminary data.</text>
</comment>
<keyword evidence="5" id="KW-0547">Nucleotide-binding</keyword>
<evidence type="ECO:0000256" key="6">
    <source>
        <dbReference type="ARBA" id="ARBA00022840"/>
    </source>
</evidence>
<sequence length="564" mass="63014">MTSLHNDLVSVKDLTFHYEEDESPVLQNTTFSISNGDTILLLGPSGAGKSTLTFCINGLYPSAVDGQLSGTISIHEKLVTQYQSGEVSQIVGAMFQDPDSQFCMLTVEDEIAFGLENIDTPPHEMEAKIDEVLNLVHLTDYKYQSIQALSGGQKQKLALACVLAMKPDLLILDEPTANLDPKATIELVTLIQKLQQKHGFSLLVIEHKLDDWMGFVNRCLVLDKQGSVLFDGDPRTCFTTYSDSLRSEGIWLPKTCEVAKLLQTRGLYHHSSMPLHMNELCEGVIHTKQAIDALNMEKPERSSTNVILKVNDLHFNRKEKQILRDVDVTLYEKEIVALVGENGTGKTTFSKLISGLLSPSSGEVLVEGTSIEKWGELELRKKMGYVFQNPEHQFITDSVYDEVAFGLRMQGLSESDITHAVTTILQQVGLLHVQHQNPFSLSQGQKRRLSVATMLIDEQKLLILDEPTFGQDANTATALMNLFTERVKGGASILMITHDMNIVNQYANSVIVLHEGTVAFTGTPKELWQQSELLKKAHLQLPFYEAFQRQLIVKKEDDYAVRSY</sequence>
<dbReference type="CDD" id="cd03225">
    <property type="entry name" value="ABC_cobalt_CbiO_domain1"/>
    <property type="match status" value="2"/>
</dbReference>
<dbReference type="GO" id="GO:0016787">
    <property type="term" value="F:hydrolase activity"/>
    <property type="evidence" value="ECO:0007669"/>
    <property type="project" value="UniProtKB-KW"/>
</dbReference>
<dbReference type="InterPro" id="IPR017871">
    <property type="entry name" value="ABC_transporter-like_CS"/>
</dbReference>
<accession>A0ABS2QTX8</accession>
<dbReference type="InterPro" id="IPR027417">
    <property type="entry name" value="P-loop_NTPase"/>
</dbReference>
<keyword evidence="10" id="KW-0378">Hydrolase</keyword>
<dbReference type="PROSITE" id="PS00211">
    <property type="entry name" value="ABC_TRANSPORTER_1"/>
    <property type="match status" value="2"/>
</dbReference>
<name>A0ABS2QTX8_9BACI</name>
<comment type="similarity">
    <text evidence="2">Belongs to the ABC transporter superfamily.</text>
</comment>